<sequence>MPPPDDAFRPQDEEQGSKEEQAMHLTQRIQQDLRHDECHEQVQVLHAGKIYVLLRIKLVCTFLRLAKQRHPMTRLGHVIFCVVLGHGEYASSCTWFTHGFGAGHRVVIPDGAVDFVLTAPVCVQTRLENRRTFLQTVQMGLQDRHQD</sequence>
<keyword evidence="2" id="KW-1185">Reference proteome</keyword>
<dbReference type="Proteomes" id="UP001519460">
    <property type="component" value="Unassembled WGS sequence"/>
</dbReference>
<evidence type="ECO:0000313" key="1">
    <source>
        <dbReference type="EMBL" id="KAK7487385.1"/>
    </source>
</evidence>
<evidence type="ECO:0000313" key="2">
    <source>
        <dbReference type="Proteomes" id="UP001519460"/>
    </source>
</evidence>
<name>A0ABD0KJZ3_9CAEN</name>
<proteinExistence type="predicted"/>
<dbReference type="EMBL" id="JACVVK020000165">
    <property type="protein sequence ID" value="KAK7487385.1"/>
    <property type="molecule type" value="Genomic_DNA"/>
</dbReference>
<comment type="caution">
    <text evidence="1">The sequence shown here is derived from an EMBL/GenBank/DDBJ whole genome shotgun (WGS) entry which is preliminary data.</text>
</comment>
<gene>
    <name evidence="1" type="ORF">BaRGS_00021347</name>
</gene>
<reference evidence="1 2" key="1">
    <citation type="journal article" date="2023" name="Sci. Data">
        <title>Genome assembly of the Korean intertidal mud-creeper Batillaria attramentaria.</title>
        <authorList>
            <person name="Patra A.K."/>
            <person name="Ho P.T."/>
            <person name="Jun S."/>
            <person name="Lee S.J."/>
            <person name="Kim Y."/>
            <person name="Won Y.J."/>
        </authorList>
    </citation>
    <scope>NUCLEOTIDE SEQUENCE [LARGE SCALE GENOMIC DNA]</scope>
    <source>
        <strain evidence="1">Wonlab-2016</strain>
    </source>
</reference>
<dbReference type="AlphaFoldDB" id="A0ABD0KJZ3"/>
<protein>
    <submittedName>
        <fullName evidence="1">Uncharacterized protein</fullName>
    </submittedName>
</protein>
<accession>A0ABD0KJZ3</accession>
<organism evidence="1 2">
    <name type="scientific">Batillaria attramentaria</name>
    <dbReference type="NCBI Taxonomy" id="370345"/>
    <lineage>
        <taxon>Eukaryota</taxon>
        <taxon>Metazoa</taxon>
        <taxon>Spiralia</taxon>
        <taxon>Lophotrochozoa</taxon>
        <taxon>Mollusca</taxon>
        <taxon>Gastropoda</taxon>
        <taxon>Caenogastropoda</taxon>
        <taxon>Sorbeoconcha</taxon>
        <taxon>Cerithioidea</taxon>
        <taxon>Batillariidae</taxon>
        <taxon>Batillaria</taxon>
    </lineage>
</organism>